<name>A0A1U7JEP0_9HYPH</name>
<dbReference type="InterPro" id="IPR043129">
    <property type="entry name" value="ATPase_NBD"/>
</dbReference>
<accession>A0A1U7JEP0</accession>
<dbReference type="GO" id="GO:0004396">
    <property type="term" value="F:hexokinase activity"/>
    <property type="evidence" value="ECO:0007669"/>
    <property type="project" value="TreeGrafter"/>
</dbReference>
<sequence>MRLGLDWGGTKIEIIALSDHGEELFRKRVDTPRDDYCGCIDAVVGLVSAAEEATGQRGSVGLGIPGSISPSSGLVKNANSTWMNGKPLDKDLEQALARPVRIQNDANCLAVSEATDGAGAGFGIVHAIIIGTGCGSGIAINGKPVRGANGIAGEWGSTSVPWLRPEEHPGPTNWTGQHSPIDLLCSGTGFQWDYENTTGTKLKGKEIVALMRNGDAQARGTYDRYVSRLGRAMAMVANFLDPDCFVLGGGMSNLDELYEDLPSAMRPYIFSDGYDVPIRKAKHGDSSGVRGAAWLWND</sequence>
<protein>
    <submittedName>
        <fullName evidence="1">Fructokinase</fullName>
    </submittedName>
</protein>
<reference evidence="1 2" key="1">
    <citation type="submission" date="2016-03" db="EMBL/GenBank/DDBJ databases">
        <title>Genome sequence of Nesiotobacter sp. nov., a moderately halophilic alphaproteobacterium isolated from the Yellow Sea, China.</title>
        <authorList>
            <person name="Zhang G."/>
            <person name="Zhang R."/>
        </authorList>
    </citation>
    <scope>NUCLEOTIDE SEQUENCE [LARGE SCALE GENOMIC DNA]</scope>
    <source>
        <strain evidence="1 2">WB1-6</strain>
    </source>
</reference>
<keyword evidence="2" id="KW-1185">Reference proteome</keyword>
<dbReference type="RefSeq" id="WP_028482949.1">
    <property type="nucleotide sequence ID" value="NZ_LVVZ01000022.1"/>
</dbReference>
<dbReference type="AlphaFoldDB" id="A0A1U7JEP0"/>
<dbReference type="PANTHER" id="PTHR18964:SF174">
    <property type="entry name" value="D-ALLOSE KINASE-RELATED"/>
    <property type="match status" value="1"/>
</dbReference>
<dbReference type="EMBL" id="LVVZ01000022">
    <property type="protein sequence ID" value="OKL43158.1"/>
    <property type="molecule type" value="Genomic_DNA"/>
</dbReference>
<evidence type="ECO:0000313" key="2">
    <source>
        <dbReference type="Proteomes" id="UP000185783"/>
    </source>
</evidence>
<dbReference type="InterPro" id="IPR000600">
    <property type="entry name" value="ROK"/>
</dbReference>
<dbReference type="Gene3D" id="3.30.420.40">
    <property type="match status" value="2"/>
</dbReference>
<keyword evidence="1" id="KW-0808">Transferase</keyword>
<proteinExistence type="predicted"/>
<gene>
    <name evidence="1" type="ORF">A3843_15720</name>
</gene>
<dbReference type="STRING" id="197461.A3843_15720"/>
<dbReference type="Pfam" id="PF00480">
    <property type="entry name" value="ROK"/>
    <property type="match status" value="1"/>
</dbReference>
<dbReference type="SUPFAM" id="SSF53067">
    <property type="entry name" value="Actin-like ATPase domain"/>
    <property type="match status" value="1"/>
</dbReference>
<keyword evidence="1" id="KW-0418">Kinase</keyword>
<organism evidence="1 2">
    <name type="scientific">Pseudovibrio exalbescens</name>
    <dbReference type="NCBI Taxonomy" id="197461"/>
    <lineage>
        <taxon>Bacteria</taxon>
        <taxon>Pseudomonadati</taxon>
        <taxon>Pseudomonadota</taxon>
        <taxon>Alphaproteobacteria</taxon>
        <taxon>Hyphomicrobiales</taxon>
        <taxon>Stappiaceae</taxon>
        <taxon>Pseudovibrio</taxon>
    </lineage>
</organism>
<dbReference type="PANTHER" id="PTHR18964">
    <property type="entry name" value="ROK (REPRESSOR, ORF, KINASE) FAMILY"/>
    <property type="match status" value="1"/>
</dbReference>
<dbReference type="Proteomes" id="UP000185783">
    <property type="component" value="Unassembled WGS sequence"/>
</dbReference>
<dbReference type="CDD" id="cd24066">
    <property type="entry name" value="ASKHA_NBD_ROK_EcFRK-like"/>
    <property type="match status" value="1"/>
</dbReference>
<evidence type="ECO:0000313" key="1">
    <source>
        <dbReference type="EMBL" id="OKL43158.1"/>
    </source>
</evidence>
<comment type="caution">
    <text evidence="1">The sequence shown here is derived from an EMBL/GenBank/DDBJ whole genome shotgun (WGS) entry which is preliminary data.</text>
</comment>